<protein>
    <submittedName>
        <fullName evidence="1">Uncharacterized protein</fullName>
    </submittedName>
</protein>
<accession>W6U128</accession>
<dbReference type="KEGG" id="egl:EGR_10322"/>
<dbReference type="GeneID" id="36346037"/>
<keyword evidence="2" id="KW-1185">Reference proteome</keyword>
<dbReference type="RefSeq" id="XP_024346011.1">
    <property type="nucleotide sequence ID" value="XM_024499571.1"/>
</dbReference>
<organism evidence="1 2">
    <name type="scientific">Echinococcus granulosus</name>
    <name type="common">Hydatid tapeworm</name>
    <dbReference type="NCBI Taxonomy" id="6210"/>
    <lineage>
        <taxon>Eukaryota</taxon>
        <taxon>Metazoa</taxon>
        <taxon>Spiralia</taxon>
        <taxon>Lophotrochozoa</taxon>
        <taxon>Platyhelminthes</taxon>
        <taxon>Cestoda</taxon>
        <taxon>Eucestoda</taxon>
        <taxon>Cyclophyllidea</taxon>
        <taxon>Taeniidae</taxon>
        <taxon>Echinococcus</taxon>
        <taxon>Echinococcus granulosus group</taxon>
    </lineage>
</organism>
<comment type="caution">
    <text evidence="1">The sequence shown here is derived from an EMBL/GenBank/DDBJ whole genome shotgun (WGS) entry which is preliminary data.</text>
</comment>
<evidence type="ECO:0000313" key="1">
    <source>
        <dbReference type="EMBL" id="EUB54815.1"/>
    </source>
</evidence>
<sequence length="86" mass="9127">MGYDSWISLRHLFGDIGRWIIGLIPLSPASSQAITIGVGTASPNVASNYKEAETSAAYFIGQLVDIAALDSDLLCNEYLAHGTGQI</sequence>
<reference evidence="1 2" key="1">
    <citation type="journal article" date="2013" name="Nat. Genet.">
        <title>The genome of the hydatid tapeworm Echinococcus granulosus.</title>
        <authorList>
            <person name="Zheng H."/>
            <person name="Zhang W."/>
            <person name="Zhang L."/>
            <person name="Zhang Z."/>
            <person name="Li J."/>
            <person name="Lu G."/>
            <person name="Zhu Y."/>
            <person name="Wang Y."/>
            <person name="Huang Y."/>
            <person name="Liu J."/>
            <person name="Kang H."/>
            <person name="Chen J."/>
            <person name="Wang L."/>
            <person name="Chen A."/>
            <person name="Yu S."/>
            <person name="Gao Z."/>
            <person name="Jin L."/>
            <person name="Gu W."/>
            <person name="Wang Z."/>
            <person name="Zhao L."/>
            <person name="Shi B."/>
            <person name="Wen H."/>
            <person name="Lin R."/>
            <person name="Jones M.K."/>
            <person name="Brejova B."/>
            <person name="Vinar T."/>
            <person name="Zhao G."/>
            <person name="McManus D.P."/>
            <person name="Chen Z."/>
            <person name="Zhou Y."/>
            <person name="Wang S."/>
        </authorList>
    </citation>
    <scope>NUCLEOTIDE SEQUENCE [LARGE SCALE GENOMIC DNA]</scope>
</reference>
<dbReference type="Proteomes" id="UP000019149">
    <property type="component" value="Unassembled WGS sequence"/>
</dbReference>
<dbReference type="CTD" id="36346037"/>
<evidence type="ECO:0000313" key="2">
    <source>
        <dbReference type="Proteomes" id="UP000019149"/>
    </source>
</evidence>
<gene>
    <name evidence="1" type="ORF">EGR_10322</name>
</gene>
<dbReference type="EMBL" id="APAU02000209">
    <property type="protein sequence ID" value="EUB54815.1"/>
    <property type="molecule type" value="Genomic_DNA"/>
</dbReference>
<proteinExistence type="predicted"/>
<dbReference type="AlphaFoldDB" id="W6U128"/>
<name>W6U128_ECHGR</name>